<name>A0A2W5MVW4_RHOSU</name>
<dbReference type="GO" id="GO:0000160">
    <property type="term" value="P:phosphorelay signal transduction system"/>
    <property type="evidence" value="ECO:0007669"/>
    <property type="project" value="InterPro"/>
</dbReference>
<dbReference type="InterPro" id="IPR011006">
    <property type="entry name" value="CheY-like_superfamily"/>
</dbReference>
<protein>
    <recommendedName>
        <fullName evidence="4">Response regulatory domain-containing protein</fullName>
    </recommendedName>
</protein>
<dbReference type="Pfam" id="PF00072">
    <property type="entry name" value="Response_reg"/>
    <property type="match status" value="1"/>
</dbReference>
<evidence type="ECO:0000259" key="4">
    <source>
        <dbReference type="PROSITE" id="PS50110"/>
    </source>
</evidence>
<feature type="non-terminal residue" evidence="5">
    <location>
        <position position="1"/>
    </location>
</feature>
<evidence type="ECO:0000313" key="5">
    <source>
        <dbReference type="EMBL" id="PZQ45362.1"/>
    </source>
</evidence>
<evidence type="ECO:0000256" key="2">
    <source>
        <dbReference type="PROSITE-ProRule" id="PRU00169"/>
    </source>
</evidence>
<evidence type="ECO:0000256" key="3">
    <source>
        <dbReference type="SAM" id="MobiDB-lite"/>
    </source>
</evidence>
<dbReference type="Gene3D" id="3.40.50.2300">
    <property type="match status" value="1"/>
</dbReference>
<dbReference type="PROSITE" id="PS50110">
    <property type="entry name" value="RESPONSE_REGULATORY"/>
    <property type="match status" value="1"/>
</dbReference>
<proteinExistence type="predicted"/>
<dbReference type="InterPro" id="IPR001789">
    <property type="entry name" value="Sig_transdc_resp-reg_receiver"/>
</dbReference>
<reference evidence="5 6" key="1">
    <citation type="submission" date="2017-08" db="EMBL/GenBank/DDBJ databases">
        <title>Infants hospitalized years apart are colonized by the same room-sourced microbial strains.</title>
        <authorList>
            <person name="Brooks B."/>
            <person name="Olm M.R."/>
            <person name="Firek B.A."/>
            <person name="Baker R."/>
            <person name="Thomas B.C."/>
            <person name="Morowitz M.J."/>
            <person name="Banfield J.F."/>
        </authorList>
    </citation>
    <scope>NUCLEOTIDE SEQUENCE [LARGE SCALE GENOMIC DNA]</scope>
    <source>
        <strain evidence="5">S2_005_002_R2_34</strain>
    </source>
</reference>
<gene>
    <name evidence="5" type="ORF">DI556_22850</name>
</gene>
<evidence type="ECO:0000256" key="1">
    <source>
        <dbReference type="ARBA" id="ARBA00022553"/>
    </source>
</evidence>
<dbReference type="CDD" id="cd17546">
    <property type="entry name" value="REC_hyHK_CKI1_RcsC-like"/>
    <property type="match status" value="1"/>
</dbReference>
<dbReference type="AlphaFoldDB" id="A0A2W5MVW4"/>
<accession>A0A2W5MVW4</accession>
<feature type="domain" description="Response regulatory" evidence="4">
    <location>
        <begin position="12"/>
        <end position="131"/>
    </location>
</feature>
<feature type="modified residue" description="4-aspartylphosphate" evidence="2">
    <location>
        <position position="65"/>
    </location>
</feature>
<sequence>GQRTGYVGDRRRIWVVDNEEADRGLLVRILEPLGFEVTPFASGVDCLAGLRVCPPAQQPHAVFMDLAMPGLDGWASLHAIRSEGLSEAPAAIVSANAFDKALENDVGIAPEDFIVKPVRVAELLDWLGRRLSLQWIETERASTAEAALPSSPSGQGGDDAPKALPSIDVLRTLEDQVHAGYIRGVHKVLDQIAAAEPQCEPFVQRLRAMAKQFQLDAMAEVLREALARREGEPAAGVPPVQAQSGS</sequence>
<dbReference type="InterPro" id="IPR050595">
    <property type="entry name" value="Bact_response_regulator"/>
</dbReference>
<evidence type="ECO:0000313" key="6">
    <source>
        <dbReference type="Proteomes" id="UP000249185"/>
    </source>
</evidence>
<feature type="region of interest" description="Disordered" evidence="3">
    <location>
        <begin position="144"/>
        <end position="163"/>
    </location>
</feature>
<dbReference type="Proteomes" id="UP000249185">
    <property type="component" value="Unassembled WGS sequence"/>
</dbReference>
<dbReference type="SUPFAM" id="SSF52172">
    <property type="entry name" value="CheY-like"/>
    <property type="match status" value="1"/>
</dbReference>
<dbReference type="PANTHER" id="PTHR44591:SF3">
    <property type="entry name" value="RESPONSE REGULATORY DOMAIN-CONTAINING PROTEIN"/>
    <property type="match status" value="1"/>
</dbReference>
<dbReference type="PANTHER" id="PTHR44591">
    <property type="entry name" value="STRESS RESPONSE REGULATOR PROTEIN 1"/>
    <property type="match status" value="1"/>
</dbReference>
<organism evidence="5 6">
    <name type="scientific">Rhodovulum sulfidophilum</name>
    <name type="common">Rhodobacter sulfidophilus</name>
    <dbReference type="NCBI Taxonomy" id="35806"/>
    <lineage>
        <taxon>Bacteria</taxon>
        <taxon>Pseudomonadati</taxon>
        <taxon>Pseudomonadota</taxon>
        <taxon>Alphaproteobacteria</taxon>
        <taxon>Rhodobacterales</taxon>
        <taxon>Paracoccaceae</taxon>
        <taxon>Rhodovulum</taxon>
    </lineage>
</organism>
<dbReference type="SMART" id="SM00448">
    <property type="entry name" value="REC"/>
    <property type="match status" value="1"/>
</dbReference>
<keyword evidence="1 2" id="KW-0597">Phosphoprotein</keyword>
<dbReference type="EMBL" id="QFPW01000063">
    <property type="protein sequence ID" value="PZQ45362.1"/>
    <property type="molecule type" value="Genomic_DNA"/>
</dbReference>
<comment type="caution">
    <text evidence="5">The sequence shown here is derived from an EMBL/GenBank/DDBJ whole genome shotgun (WGS) entry which is preliminary data.</text>
</comment>